<dbReference type="RefSeq" id="WP_254742321.1">
    <property type="nucleotide sequence ID" value="NZ_JANCLU010000010.1"/>
</dbReference>
<dbReference type="Pfam" id="PF02622">
    <property type="entry name" value="DUF179"/>
    <property type="match status" value="1"/>
</dbReference>
<comment type="caution">
    <text evidence="3">The sequence shown here is derived from an EMBL/GenBank/DDBJ whole genome shotgun (WGS) entry which is preliminary data.</text>
</comment>
<accession>A0ABT1LE78</accession>
<keyword evidence="4" id="KW-1185">Reference proteome</keyword>
<dbReference type="EMBL" id="JANCLU010000010">
    <property type="protein sequence ID" value="MCP8939231.1"/>
    <property type="molecule type" value="Genomic_DNA"/>
</dbReference>
<dbReference type="NCBIfam" id="NF001268">
    <property type="entry name" value="PRK00228.1-4"/>
    <property type="match status" value="1"/>
</dbReference>
<dbReference type="PANTHER" id="PTHR30327">
    <property type="entry name" value="UNCHARACTERIZED PROTEIN YQGE"/>
    <property type="match status" value="1"/>
</dbReference>
<dbReference type="HAMAP" id="MF_00758">
    <property type="entry name" value="UPF0301"/>
    <property type="match status" value="1"/>
</dbReference>
<proteinExistence type="inferred from homology"/>
<reference evidence="3 4" key="1">
    <citation type="submission" date="2022-07" db="EMBL/GenBank/DDBJ databases">
        <authorList>
            <person name="Li W.-J."/>
            <person name="Deng Q.-Q."/>
        </authorList>
    </citation>
    <scope>NUCLEOTIDE SEQUENCE [LARGE SCALE GENOMIC DNA]</scope>
    <source>
        <strain evidence="3 4">SYSU M60028</strain>
    </source>
</reference>
<evidence type="ECO:0000313" key="4">
    <source>
        <dbReference type="Proteomes" id="UP001205890"/>
    </source>
</evidence>
<dbReference type="SUPFAM" id="SSF143456">
    <property type="entry name" value="VC0467-like"/>
    <property type="match status" value="1"/>
</dbReference>
<gene>
    <name evidence="3" type="ORF">NK718_11945</name>
</gene>
<protein>
    <recommendedName>
        <fullName evidence="2">UPF0301 protein NK718_11945</fullName>
    </recommendedName>
</protein>
<dbReference type="PANTHER" id="PTHR30327:SF1">
    <property type="entry name" value="UPF0301 PROTEIN YQGE"/>
    <property type="match status" value="1"/>
</dbReference>
<evidence type="ECO:0000256" key="2">
    <source>
        <dbReference type="HAMAP-Rule" id="MF_00758"/>
    </source>
</evidence>
<name>A0ABT1LE78_9HYPH</name>
<organism evidence="3 4">
    <name type="scientific">Alsobacter ponti</name>
    <dbReference type="NCBI Taxonomy" id="2962936"/>
    <lineage>
        <taxon>Bacteria</taxon>
        <taxon>Pseudomonadati</taxon>
        <taxon>Pseudomonadota</taxon>
        <taxon>Alphaproteobacteria</taxon>
        <taxon>Hyphomicrobiales</taxon>
        <taxon>Alsobacteraceae</taxon>
        <taxon>Alsobacter</taxon>
    </lineage>
</organism>
<evidence type="ECO:0000313" key="3">
    <source>
        <dbReference type="EMBL" id="MCP8939231.1"/>
    </source>
</evidence>
<dbReference type="Proteomes" id="UP001205890">
    <property type="component" value="Unassembled WGS sequence"/>
</dbReference>
<comment type="similarity">
    <text evidence="1 2">Belongs to the UPF0301 (AlgH) family.</text>
</comment>
<evidence type="ECO:0000256" key="1">
    <source>
        <dbReference type="ARBA" id="ARBA00009600"/>
    </source>
</evidence>
<dbReference type="InterPro" id="IPR003774">
    <property type="entry name" value="AlgH-like"/>
</dbReference>
<dbReference type="Gene3D" id="3.40.1740.10">
    <property type="entry name" value="VC0467-like"/>
    <property type="match status" value="1"/>
</dbReference>
<sequence>MINIDTLNVATEMSPSGFLDGQLLLAMPGMPDERFSRAVIYVCAHSPEGAMGLIINQPAPNIEFPALLEQLEITPKSIRLPASAEHFPVLRGGPVETGRGFVLHSSDFFIDRSTLPIDEGICLTATIDILRAIANGEGPRQAVLALGYAGWGAGQLESEMHENGWLHCPPDPDLVFDGRFDTKYDRALRKIGIDPAMLSTEAGHA</sequence>